<dbReference type="GO" id="GO:0006952">
    <property type="term" value="P:defense response"/>
    <property type="evidence" value="ECO:0007669"/>
    <property type="project" value="UniProtKB-KW"/>
</dbReference>
<organism evidence="7 8">
    <name type="scientific">Dioscorea zingiberensis</name>
    <dbReference type="NCBI Taxonomy" id="325984"/>
    <lineage>
        <taxon>Eukaryota</taxon>
        <taxon>Viridiplantae</taxon>
        <taxon>Streptophyta</taxon>
        <taxon>Embryophyta</taxon>
        <taxon>Tracheophyta</taxon>
        <taxon>Spermatophyta</taxon>
        <taxon>Magnoliopsida</taxon>
        <taxon>Liliopsida</taxon>
        <taxon>Dioscoreales</taxon>
        <taxon>Dioscoreaceae</taxon>
        <taxon>Dioscorea</taxon>
    </lineage>
</organism>
<evidence type="ECO:0000256" key="4">
    <source>
        <dbReference type="ARBA" id="ARBA00022741"/>
    </source>
</evidence>
<dbReference type="GO" id="GO:0000166">
    <property type="term" value="F:nucleotide binding"/>
    <property type="evidence" value="ECO:0007669"/>
    <property type="project" value="UniProtKB-KW"/>
</dbReference>
<keyword evidence="3" id="KW-0677">Repeat</keyword>
<accession>A0A9D5BXI9</accession>
<keyword evidence="5" id="KW-0611">Plant defense</keyword>
<comment type="similarity">
    <text evidence="1">Belongs to the disease resistance NB-LRR family.</text>
</comment>
<comment type="caution">
    <text evidence="7">The sequence shown here is derived from an EMBL/GenBank/DDBJ whole genome shotgun (WGS) entry which is preliminary data.</text>
</comment>
<dbReference type="EMBL" id="JAGGNH010000009">
    <property type="protein sequence ID" value="KAJ0962540.1"/>
    <property type="molecule type" value="Genomic_DNA"/>
</dbReference>
<dbReference type="AlphaFoldDB" id="A0A9D5BXI9"/>
<name>A0A9D5BXI9_9LILI</name>
<sequence length="146" mass="17029">METNVSLMLAECSLSSFFIKVHSNLEEKLQAMVQTLETESLSKIKAVKEEAEMHQGEENQSLVQWLRELQEILCEAEDVLDEFKYKHLEKKVLKKQHAYLHFIYSYNTYALYKSKVEAVLERLDHIASKVDDFIQLLSSALDMINN</sequence>
<dbReference type="Pfam" id="PF18052">
    <property type="entry name" value="Rx_N"/>
    <property type="match status" value="1"/>
</dbReference>
<evidence type="ECO:0000256" key="3">
    <source>
        <dbReference type="ARBA" id="ARBA00022737"/>
    </source>
</evidence>
<evidence type="ECO:0000256" key="2">
    <source>
        <dbReference type="ARBA" id="ARBA00022614"/>
    </source>
</evidence>
<feature type="domain" description="Disease resistance N-terminal" evidence="6">
    <location>
        <begin position="24"/>
        <end position="95"/>
    </location>
</feature>
<evidence type="ECO:0000256" key="1">
    <source>
        <dbReference type="ARBA" id="ARBA00008894"/>
    </source>
</evidence>
<keyword evidence="4" id="KW-0547">Nucleotide-binding</keyword>
<evidence type="ECO:0000259" key="6">
    <source>
        <dbReference type="Pfam" id="PF18052"/>
    </source>
</evidence>
<protein>
    <recommendedName>
        <fullName evidence="6">Disease resistance N-terminal domain-containing protein</fullName>
    </recommendedName>
</protein>
<keyword evidence="8" id="KW-1185">Reference proteome</keyword>
<gene>
    <name evidence="7" type="ORF">J5N97_027662</name>
</gene>
<reference evidence="7" key="1">
    <citation type="submission" date="2021-03" db="EMBL/GenBank/DDBJ databases">
        <authorList>
            <person name="Li Z."/>
            <person name="Yang C."/>
        </authorList>
    </citation>
    <scope>NUCLEOTIDE SEQUENCE</scope>
    <source>
        <strain evidence="7">Dzin_1.0</strain>
        <tissue evidence="7">Leaf</tissue>
    </source>
</reference>
<evidence type="ECO:0000256" key="5">
    <source>
        <dbReference type="ARBA" id="ARBA00022821"/>
    </source>
</evidence>
<proteinExistence type="inferred from homology"/>
<reference evidence="7" key="2">
    <citation type="journal article" date="2022" name="Hortic Res">
        <title>The genome of Dioscorea zingiberensis sheds light on the biosynthesis, origin and evolution of the medicinally important diosgenin saponins.</title>
        <authorList>
            <person name="Li Y."/>
            <person name="Tan C."/>
            <person name="Li Z."/>
            <person name="Guo J."/>
            <person name="Li S."/>
            <person name="Chen X."/>
            <person name="Wang C."/>
            <person name="Dai X."/>
            <person name="Yang H."/>
            <person name="Song W."/>
            <person name="Hou L."/>
            <person name="Xu J."/>
            <person name="Tong Z."/>
            <person name="Xu A."/>
            <person name="Yuan X."/>
            <person name="Wang W."/>
            <person name="Yang Q."/>
            <person name="Chen L."/>
            <person name="Sun Z."/>
            <person name="Wang K."/>
            <person name="Pan B."/>
            <person name="Chen J."/>
            <person name="Bao Y."/>
            <person name="Liu F."/>
            <person name="Qi X."/>
            <person name="Gang D.R."/>
            <person name="Wen J."/>
            <person name="Li J."/>
        </authorList>
    </citation>
    <scope>NUCLEOTIDE SEQUENCE</scope>
    <source>
        <strain evidence="7">Dzin_1.0</strain>
    </source>
</reference>
<dbReference type="Gene3D" id="1.20.5.4130">
    <property type="match status" value="1"/>
</dbReference>
<evidence type="ECO:0000313" key="7">
    <source>
        <dbReference type="EMBL" id="KAJ0962540.1"/>
    </source>
</evidence>
<dbReference type="OrthoDB" id="2018467at2759"/>
<dbReference type="InterPro" id="IPR041118">
    <property type="entry name" value="Rx_N"/>
</dbReference>
<evidence type="ECO:0000313" key="8">
    <source>
        <dbReference type="Proteomes" id="UP001085076"/>
    </source>
</evidence>
<keyword evidence="2" id="KW-0433">Leucine-rich repeat</keyword>
<dbReference type="Proteomes" id="UP001085076">
    <property type="component" value="Miscellaneous, Linkage group lg09"/>
</dbReference>